<reference evidence="2 3" key="1">
    <citation type="submission" date="2022-06" db="EMBL/GenBank/DDBJ databases">
        <title>Actinoplanes abujensis sp. nov., isolated from Nigerian arid soil.</title>
        <authorList>
            <person name="Ding P."/>
        </authorList>
    </citation>
    <scope>NUCLEOTIDE SEQUENCE [LARGE SCALE GENOMIC DNA]</scope>
    <source>
        <strain evidence="3">TRM88002</strain>
    </source>
</reference>
<feature type="transmembrane region" description="Helical" evidence="1">
    <location>
        <begin position="41"/>
        <end position="60"/>
    </location>
</feature>
<proteinExistence type="predicted"/>
<dbReference type="InterPro" id="IPR045770">
    <property type="entry name" value="DUF6223"/>
</dbReference>
<keyword evidence="1" id="KW-1133">Transmembrane helix</keyword>
<organism evidence="2 3">
    <name type="scientific">Paractinoplanes hotanensis</name>
    <dbReference type="NCBI Taxonomy" id="2906497"/>
    <lineage>
        <taxon>Bacteria</taxon>
        <taxon>Bacillati</taxon>
        <taxon>Actinomycetota</taxon>
        <taxon>Actinomycetes</taxon>
        <taxon>Micromonosporales</taxon>
        <taxon>Micromonosporaceae</taxon>
        <taxon>Paractinoplanes</taxon>
    </lineage>
</organism>
<dbReference type="Proteomes" id="UP001523216">
    <property type="component" value="Unassembled WGS sequence"/>
</dbReference>
<keyword evidence="1" id="KW-0472">Membrane</keyword>
<comment type="caution">
    <text evidence="2">The sequence shown here is derived from an EMBL/GenBank/DDBJ whole genome shotgun (WGS) entry which is preliminary data.</text>
</comment>
<evidence type="ECO:0000256" key="1">
    <source>
        <dbReference type="SAM" id="Phobius"/>
    </source>
</evidence>
<feature type="transmembrane region" description="Helical" evidence="1">
    <location>
        <begin position="72"/>
        <end position="93"/>
    </location>
</feature>
<protein>
    <submittedName>
        <fullName evidence="2">DUF6223 family protein</fullName>
    </submittedName>
</protein>
<sequence length="103" mass="10058">MTDYSLTSGRLFATAAALIALAAVLLGWYALVRPGPRGRPLAAVIVGAAGLLTGGFVIAVADGGPGSGSGVVGGYVAVALGLIGGGLGWLALGRAGRRTRTPR</sequence>
<dbReference type="Pfam" id="PF19733">
    <property type="entry name" value="DUF6223"/>
    <property type="match status" value="1"/>
</dbReference>
<accession>A0ABT0XZE3</accession>
<dbReference type="RefSeq" id="WP_251798428.1">
    <property type="nucleotide sequence ID" value="NZ_JAMQOL010000016.1"/>
</dbReference>
<evidence type="ECO:0000313" key="3">
    <source>
        <dbReference type="Proteomes" id="UP001523216"/>
    </source>
</evidence>
<evidence type="ECO:0000313" key="2">
    <source>
        <dbReference type="EMBL" id="MCM4078588.1"/>
    </source>
</evidence>
<keyword evidence="1" id="KW-0812">Transmembrane</keyword>
<name>A0ABT0XZE3_9ACTN</name>
<keyword evidence="3" id="KW-1185">Reference proteome</keyword>
<dbReference type="EMBL" id="JAMQOL010000016">
    <property type="protein sequence ID" value="MCM4078588.1"/>
    <property type="molecule type" value="Genomic_DNA"/>
</dbReference>
<feature type="transmembrane region" description="Helical" evidence="1">
    <location>
        <begin position="12"/>
        <end position="32"/>
    </location>
</feature>
<gene>
    <name evidence="2" type="ORF">LXN57_13515</name>
</gene>